<organism evidence="1 2">
    <name type="scientific">Hymenolepis diminuta</name>
    <name type="common">Rat tapeworm</name>
    <dbReference type="NCBI Taxonomy" id="6216"/>
    <lineage>
        <taxon>Eukaryota</taxon>
        <taxon>Metazoa</taxon>
        <taxon>Spiralia</taxon>
        <taxon>Lophotrochozoa</taxon>
        <taxon>Platyhelminthes</taxon>
        <taxon>Cestoda</taxon>
        <taxon>Eucestoda</taxon>
        <taxon>Cyclophyllidea</taxon>
        <taxon>Hymenolepididae</taxon>
        <taxon>Hymenolepis</taxon>
    </lineage>
</organism>
<proteinExistence type="predicted"/>
<name>A0A564Y846_HYMDI</name>
<gene>
    <name evidence="1" type="ORF">WMSIL1_LOCUS3391</name>
</gene>
<keyword evidence="2" id="KW-1185">Reference proteome</keyword>
<reference evidence="1 2" key="1">
    <citation type="submission" date="2019-07" db="EMBL/GenBank/DDBJ databases">
        <authorList>
            <person name="Jastrzebski P J."/>
            <person name="Paukszto L."/>
            <person name="Jastrzebski P J."/>
        </authorList>
    </citation>
    <scope>NUCLEOTIDE SEQUENCE [LARGE SCALE GENOMIC DNA]</scope>
    <source>
        <strain evidence="1 2">WMS-il1</strain>
    </source>
</reference>
<accession>A0A564Y846</accession>
<evidence type="ECO:0000313" key="1">
    <source>
        <dbReference type="EMBL" id="VUZ42918.1"/>
    </source>
</evidence>
<sequence length="231" mass="27267">MRTYFCLILKHNGKFDTPFYIRNSGFEFEGNGVYLCQFRRNEFTEIKLPLTGWRATDEAVYPTADGAMIVTTHYRLIIQWPEAIPIVNRAMQHPYLLFENSANGGTEIIVYFDDPVFLYLPTLADSIPLQMPPTLSNIYIPILREIYRPTSSFGRWRTYAERRSLKNSLQKLMIRIEKSLIQIRSVNCRYTIRQLILLIRMAVKRKRNINYRLIKVLCEILFRKGQNLMLT</sequence>
<evidence type="ECO:0000313" key="2">
    <source>
        <dbReference type="Proteomes" id="UP000321570"/>
    </source>
</evidence>
<dbReference type="Proteomes" id="UP000321570">
    <property type="component" value="Unassembled WGS sequence"/>
</dbReference>
<dbReference type="AlphaFoldDB" id="A0A564Y846"/>
<protein>
    <submittedName>
        <fullName evidence="1">Uncharacterized protein</fullName>
    </submittedName>
</protein>
<dbReference type="EMBL" id="CABIJS010000110">
    <property type="protein sequence ID" value="VUZ42918.1"/>
    <property type="molecule type" value="Genomic_DNA"/>
</dbReference>